<comment type="caution">
    <text evidence="1">The sequence shown here is derived from an EMBL/GenBank/DDBJ whole genome shotgun (WGS) entry which is preliminary data.</text>
</comment>
<dbReference type="Proteomes" id="UP001500604">
    <property type="component" value="Unassembled WGS sequence"/>
</dbReference>
<proteinExistence type="predicted"/>
<sequence>MSHTFTLEEQVEQNARGIGIINDLLEKQRVAMVKLLNKTDTIEAYQVKHAEIIGSLATRLELFETRVETRFAQANQRFDDLHQSLNHLTDKLDSVISLVERAP</sequence>
<keyword evidence="2" id="KW-1185">Reference proteome</keyword>
<accession>A0ABP8V8D0</accession>
<dbReference type="RefSeq" id="WP_345199101.1">
    <property type="nucleotide sequence ID" value="NZ_BAABFL010000477.1"/>
</dbReference>
<evidence type="ECO:0000313" key="1">
    <source>
        <dbReference type="EMBL" id="GAA4652518.1"/>
    </source>
</evidence>
<evidence type="ECO:0000313" key="2">
    <source>
        <dbReference type="Proteomes" id="UP001500604"/>
    </source>
</evidence>
<dbReference type="EMBL" id="BAABFL010000477">
    <property type="protein sequence ID" value="GAA4652518.1"/>
    <property type="molecule type" value="Genomic_DNA"/>
</dbReference>
<reference evidence="2" key="1">
    <citation type="journal article" date="2019" name="Int. J. Syst. Evol. Microbiol.">
        <title>The Global Catalogue of Microorganisms (GCM) 10K type strain sequencing project: providing services to taxonomists for standard genome sequencing and annotation.</title>
        <authorList>
            <consortium name="The Broad Institute Genomics Platform"/>
            <consortium name="The Broad Institute Genome Sequencing Center for Infectious Disease"/>
            <person name="Wu L."/>
            <person name="Ma J."/>
        </authorList>
    </citation>
    <scope>NUCLEOTIDE SEQUENCE [LARGE SCALE GENOMIC DNA]</scope>
    <source>
        <strain evidence="2">JCM 17805</strain>
    </source>
</reference>
<protein>
    <submittedName>
        <fullName evidence="1">Uncharacterized protein</fullName>
    </submittedName>
</protein>
<gene>
    <name evidence="1" type="ORF">GCM10023116_48020</name>
</gene>
<name>A0ABP8V8D0_9GAMM</name>
<organism evidence="1 2">
    <name type="scientific">Kistimonas scapharcae</name>
    <dbReference type="NCBI Taxonomy" id="1036133"/>
    <lineage>
        <taxon>Bacteria</taxon>
        <taxon>Pseudomonadati</taxon>
        <taxon>Pseudomonadota</taxon>
        <taxon>Gammaproteobacteria</taxon>
        <taxon>Oceanospirillales</taxon>
        <taxon>Endozoicomonadaceae</taxon>
        <taxon>Kistimonas</taxon>
    </lineage>
</organism>